<dbReference type="SMART" id="SM00363">
    <property type="entry name" value="S4"/>
    <property type="match status" value="1"/>
</dbReference>
<evidence type="ECO:0000259" key="9">
    <source>
        <dbReference type="SMART" id="SM00363"/>
    </source>
</evidence>
<reference evidence="10 11" key="1">
    <citation type="submission" date="2023-08" db="EMBL/GenBank/DDBJ databases">
        <title>Oxalobacteraceae gen .nov., isolated from river sludge outside the plant.</title>
        <authorList>
            <person name="Zhao S.Y."/>
        </authorList>
    </citation>
    <scope>NUCLEOTIDE SEQUENCE [LARGE SCALE GENOMIC DNA]</scope>
    <source>
        <strain evidence="10 11">R-40</strain>
    </source>
</reference>
<dbReference type="InterPro" id="IPR006224">
    <property type="entry name" value="PsdUridine_synth_RluA-like_CS"/>
</dbReference>
<evidence type="ECO:0000256" key="2">
    <source>
        <dbReference type="ARBA" id="ARBA00002876"/>
    </source>
</evidence>
<keyword evidence="6 8" id="KW-0413">Isomerase</keyword>
<dbReference type="EC" id="5.4.99.-" evidence="8"/>
<evidence type="ECO:0000256" key="6">
    <source>
        <dbReference type="ARBA" id="ARBA00023235"/>
    </source>
</evidence>
<dbReference type="PROSITE" id="PS01129">
    <property type="entry name" value="PSI_RLU"/>
    <property type="match status" value="1"/>
</dbReference>
<dbReference type="InterPro" id="IPR020103">
    <property type="entry name" value="PsdUridine_synth_cat_dom_sf"/>
</dbReference>
<protein>
    <recommendedName>
        <fullName evidence="8">Pseudouridine synthase</fullName>
        <ecNumber evidence="8">5.4.99.-</ecNumber>
    </recommendedName>
</protein>
<dbReference type="PANTHER" id="PTHR21600">
    <property type="entry name" value="MITOCHONDRIAL RNA PSEUDOURIDINE SYNTHASE"/>
    <property type="match status" value="1"/>
</dbReference>
<evidence type="ECO:0000256" key="4">
    <source>
        <dbReference type="ARBA" id="ARBA00022552"/>
    </source>
</evidence>
<dbReference type="SUPFAM" id="SSF55174">
    <property type="entry name" value="Alpha-L RNA-binding motif"/>
    <property type="match status" value="1"/>
</dbReference>
<dbReference type="EMBL" id="JAUYVH010000004">
    <property type="protein sequence ID" value="MDQ9170671.1"/>
    <property type="molecule type" value="Genomic_DNA"/>
</dbReference>
<dbReference type="InterPro" id="IPR002942">
    <property type="entry name" value="S4_RNA-bd"/>
</dbReference>
<dbReference type="InterPro" id="IPR036986">
    <property type="entry name" value="S4_RNA-bd_sf"/>
</dbReference>
<comment type="similarity">
    <text evidence="3 8">Belongs to the pseudouridine synthase RluA family.</text>
</comment>
<accession>A0ABU1BQE8</accession>
<sequence length="336" mass="37259">MKDLARFSANEGRNAISAAASPVHPQVQLITIGEEDAGQRIDNFLLRICKGVPKSHVYRILRSGEVRVNKGRIDQTYRLLDGDIVRLPPIRLAEKTVSVAPKAEFPILLEDNDLLVIDKPAGVAVHGGSGVSHGVIEHLRAARPQAKFLELVHRLDRDTSGILVLAKKRSALINLHEQIRLGEVDKRYLVLIRGDWKNARQHIKLPLHKYTTADGERRVRVQSEGMASHTIFNRVKNYGDFVLLEAELLTGRTHQIRVHLASSGFPIAGDDKYGDFDLNRELAKGKDGKIPLKRMFLHAHQISFVHPGTGASLTLNAPLPPECTNFLNSLTQGKAA</sequence>
<keyword evidence="5 7" id="KW-0694">RNA-binding</keyword>
<dbReference type="RefSeq" id="WP_338436601.1">
    <property type="nucleotide sequence ID" value="NZ_JAUYVH010000004.1"/>
</dbReference>
<comment type="catalytic activity">
    <reaction evidence="8">
        <text>a uridine in RNA = a pseudouridine in RNA</text>
        <dbReference type="Rhea" id="RHEA:48348"/>
        <dbReference type="Rhea" id="RHEA-COMP:12068"/>
        <dbReference type="Rhea" id="RHEA-COMP:12069"/>
        <dbReference type="ChEBI" id="CHEBI:65314"/>
        <dbReference type="ChEBI" id="CHEBI:65315"/>
    </reaction>
</comment>
<dbReference type="SUPFAM" id="SSF55120">
    <property type="entry name" value="Pseudouridine synthase"/>
    <property type="match status" value="1"/>
</dbReference>
<evidence type="ECO:0000256" key="3">
    <source>
        <dbReference type="ARBA" id="ARBA00010876"/>
    </source>
</evidence>
<comment type="caution">
    <text evidence="10">The sequence shown here is derived from an EMBL/GenBank/DDBJ whole genome shotgun (WGS) entry which is preliminary data.</text>
</comment>
<dbReference type="Pfam" id="PF01479">
    <property type="entry name" value="S4"/>
    <property type="match status" value="1"/>
</dbReference>
<evidence type="ECO:0000256" key="7">
    <source>
        <dbReference type="PROSITE-ProRule" id="PRU00182"/>
    </source>
</evidence>
<dbReference type="Gene3D" id="3.30.2350.10">
    <property type="entry name" value="Pseudouridine synthase"/>
    <property type="match status" value="1"/>
</dbReference>
<keyword evidence="4" id="KW-0698">rRNA processing</keyword>
<evidence type="ECO:0000256" key="5">
    <source>
        <dbReference type="ARBA" id="ARBA00022884"/>
    </source>
</evidence>
<organism evidence="10 11">
    <name type="scientific">Keguizhuia sedimenti</name>
    <dbReference type="NCBI Taxonomy" id="3064264"/>
    <lineage>
        <taxon>Bacteria</taxon>
        <taxon>Pseudomonadati</taxon>
        <taxon>Pseudomonadota</taxon>
        <taxon>Betaproteobacteria</taxon>
        <taxon>Burkholderiales</taxon>
        <taxon>Oxalobacteraceae</taxon>
        <taxon>Keguizhuia</taxon>
    </lineage>
</organism>
<proteinExistence type="inferred from homology"/>
<dbReference type="PROSITE" id="PS50889">
    <property type="entry name" value="S4"/>
    <property type="match status" value="1"/>
</dbReference>
<comment type="function">
    <text evidence="2">Responsible for synthesis of pseudouridine from uracil at positions 955, 2504 and 2580 in 23S ribosomal RNA.</text>
</comment>
<evidence type="ECO:0000256" key="1">
    <source>
        <dbReference type="ARBA" id="ARBA00000381"/>
    </source>
</evidence>
<keyword evidence="11" id="KW-1185">Reference proteome</keyword>
<dbReference type="Gene3D" id="3.10.290.10">
    <property type="entry name" value="RNA-binding S4 domain"/>
    <property type="match status" value="1"/>
</dbReference>
<dbReference type="NCBIfam" id="TIGR00005">
    <property type="entry name" value="rluA_subfam"/>
    <property type="match status" value="1"/>
</dbReference>
<dbReference type="InterPro" id="IPR006145">
    <property type="entry name" value="PsdUridine_synth_RsuA/RluA"/>
</dbReference>
<dbReference type="CDD" id="cd00165">
    <property type="entry name" value="S4"/>
    <property type="match status" value="1"/>
</dbReference>
<dbReference type="InterPro" id="IPR050188">
    <property type="entry name" value="RluA_PseudoU_synthase"/>
</dbReference>
<evidence type="ECO:0000313" key="11">
    <source>
        <dbReference type="Proteomes" id="UP001225596"/>
    </source>
</evidence>
<comment type="catalytic activity">
    <reaction evidence="1">
        <text>uridine(955/2504/2580) in 23S rRNA = pseudouridine(955/2504/2580) in 23S rRNA</text>
        <dbReference type="Rhea" id="RHEA:42528"/>
        <dbReference type="Rhea" id="RHEA-COMP:10099"/>
        <dbReference type="Rhea" id="RHEA-COMP:10100"/>
        <dbReference type="ChEBI" id="CHEBI:65314"/>
        <dbReference type="ChEBI" id="CHEBI:65315"/>
        <dbReference type="EC" id="5.4.99.24"/>
    </reaction>
</comment>
<dbReference type="PANTHER" id="PTHR21600:SF92">
    <property type="entry name" value="RIBOSOMAL LARGE SUBUNIT PSEUDOURIDINE SYNTHASE C"/>
    <property type="match status" value="1"/>
</dbReference>
<dbReference type="InterPro" id="IPR006225">
    <property type="entry name" value="PsdUridine_synth_RluC/D"/>
</dbReference>
<name>A0ABU1BQE8_9BURK</name>
<gene>
    <name evidence="10" type="ORF">Q8A64_09650</name>
</gene>
<feature type="domain" description="RNA-binding S4" evidence="9">
    <location>
        <begin position="39"/>
        <end position="105"/>
    </location>
</feature>
<dbReference type="Pfam" id="PF00849">
    <property type="entry name" value="PseudoU_synth_2"/>
    <property type="match status" value="1"/>
</dbReference>
<dbReference type="Proteomes" id="UP001225596">
    <property type="component" value="Unassembled WGS sequence"/>
</dbReference>
<dbReference type="CDD" id="cd02869">
    <property type="entry name" value="PseudoU_synth_RluA_like"/>
    <property type="match status" value="1"/>
</dbReference>
<evidence type="ECO:0000313" key="10">
    <source>
        <dbReference type="EMBL" id="MDQ9170671.1"/>
    </source>
</evidence>
<evidence type="ECO:0000256" key="8">
    <source>
        <dbReference type="RuleBase" id="RU362028"/>
    </source>
</evidence>